<evidence type="ECO:0000256" key="1">
    <source>
        <dbReference type="ARBA" id="ARBA00004123"/>
    </source>
</evidence>
<evidence type="ECO:0000256" key="7">
    <source>
        <dbReference type="PROSITE-ProRule" id="PRU00042"/>
    </source>
</evidence>
<dbReference type="OrthoDB" id="2687452at2759"/>
<dbReference type="Pfam" id="PF00096">
    <property type="entry name" value="zf-C2H2"/>
    <property type="match status" value="2"/>
</dbReference>
<evidence type="ECO:0000313" key="9">
    <source>
        <dbReference type="EMBL" id="OXA37336.1"/>
    </source>
</evidence>
<dbReference type="GO" id="GO:0008270">
    <property type="term" value="F:zinc ion binding"/>
    <property type="evidence" value="ECO:0007669"/>
    <property type="project" value="UniProtKB-KW"/>
</dbReference>
<keyword evidence="5" id="KW-0862">Zinc</keyword>
<gene>
    <name evidence="9" type="ORF">Fcan01_27923</name>
</gene>
<evidence type="ECO:0000256" key="3">
    <source>
        <dbReference type="ARBA" id="ARBA00022737"/>
    </source>
</evidence>
<accession>A0A226CZ70</accession>
<evidence type="ECO:0000256" key="5">
    <source>
        <dbReference type="ARBA" id="ARBA00022833"/>
    </source>
</evidence>
<keyword evidence="2" id="KW-0479">Metal-binding</keyword>
<evidence type="ECO:0000256" key="2">
    <source>
        <dbReference type="ARBA" id="ARBA00022723"/>
    </source>
</evidence>
<name>A0A226CZ70_FOLCA</name>
<comment type="subcellular location">
    <subcellularLocation>
        <location evidence="1">Nucleus</location>
    </subcellularLocation>
</comment>
<evidence type="ECO:0000313" key="10">
    <source>
        <dbReference type="Proteomes" id="UP000198287"/>
    </source>
</evidence>
<dbReference type="PROSITE" id="PS50157">
    <property type="entry name" value="ZINC_FINGER_C2H2_2"/>
    <property type="match status" value="4"/>
</dbReference>
<keyword evidence="3" id="KW-0677">Repeat</keyword>
<dbReference type="InterPro" id="IPR036236">
    <property type="entry name" value="Znf_C2H2_sf"/>
</dbReference>
<feature type="domain" description="C2H2-type" evidence="8">
    <location>
        <begin position="302"/>
        <end position="326"/>
    </location>
</feature>
<dbReference type="GO" id="GO:0005634">
    <property type="term" value="C:nucleus"/>
    <property type="evidence" value="ECO:0007669"/>
    <property type="project" value="UniProtKB-SubCell"/>
</dbReference>
<dbReference type="SUPFAM" id="SSF57667">
    <property type="entry name" value="beta-beta-alpha zinc fingers"/>
    <property type="match status" value="3"/>
</dbReference>
<sequence length="504" mass="55870">MDPLGAVDGVVDLCHSISVYDANISHVGDTQPMPRAVVKVAPSPTSRRKQSMTSRNSNVKRLARHVRSVHNNVRHHCSVCGNGFTRPCNRIQHEVIVCKVVHPPDIMKRFVVKGFKCEMVGCGKSYSIQDDFDRHMEKHAGEERLHRDLGGQDLNYQHVAIKQDTPIDIEDSGPSSVDIVEGILVGASNANATKCDAGKAVIARSSRPDPLTIEKPLETTSRALTYGLKRSKKVKCEDCHKMFLSRNDLGHHVRSVHECVRYPCSVCGKGLTKPRHRIEHEATMCRVIHPPELLIQLGIKLHKCDVLGCGKVFQKPGDFARHRQKHPVVNQAASEEQSFVIKKEREESDDDWAAEAHAGITLPKPLHVDKVDETSIAEIVCRIFVGGPAKLHGNCVNALTARATQIIRCDKCQLILSDRRYLQLHISTMHSMVPCDVCGKTFSSHNLDSVEGIFCTLINSPAGTSGLGRRAYPCVDDECGCSYSQVADLRRHLAIKHGIFNVQE</sequence>
<keyword evidence="4 7" id="KW-0863">Zinc-finger</keyword>
<evidence type="ECO:0000256" key="4">
    <source>
        <dbReference type="ARBA" id="ARBA00022771"/>
    </source>
</evidence>
<proteinExistence type="predicted"/>
<dbReference type="AlphaFoldDB" id="A0A226CZ70"/>
<comment type="caution">
    <text evidence="9">The sequence shown here is derived from an EMBL/GenBank/DDBJ whole genome shotgun (WGS) entry which is preliminary data.</text>
</comment>
<evidence type="ECO:0000259" key="8">
    <source>
        <dbReference type="PROSITE" id="PS50157"/>
    </source>
</evidence>
<dbReference type="SMART" id="SM00355">
    <property type="entry name" value="ZnF_C2H2"/>
    <property type="match status" value="7"/>
</dbReference>
<protein>
    <submittedName>
        <fullName evidence="9">Zinc finger protein 91</fullName>
    </submittedName>
</protein>
<dbReference type="InterPro" id="IPR050888">
    <property type="entry name" value="ZnF_C2H2-type_TF"/>
</dbReference>
<feature type="domain" description="C2H2-type" evidence="8">
    <location>
        <begin position="472"/>
        <end position="497"/>
    </location>
</feature>
<dbReference type="PANTHER" id="PTHR24406">
    <property type="entry name" value="TRANSCRIPTIONAL REPRESSOR CTCFL-RELATED"/>
    <property type="match status" value="1"/>
</dbReference>
<organism evidence="9 10">
    <name type="scientific">Folsomia candida</name>
    <name type="common">Springtail</name>
    <dbReference type="NCBI Taxonomy" id="158441"/>
    <lineage>
        <taxon>Eukaryota</taxon>
        <taxon>Metazoa</taxon>
        <taxon>Ecdysozoa</taxon>
        <taxon>Arthropoda</taxon>
        <taxon>Hexapoda</taxon>
        <taxon>Collembola</taxon>
        <taxon>Entomobryomorpha</taxon>
        <taxon>Isotomoidea</taxon>
        <taxon>Isotomidae</taxon>
        <taxon>Proisotominae</taxon>
        <taxon>Folsomia</taxon>
    </lineage>
</organism>
<keyword evidence="10" id="KW-1185">Reference proteome</keyword>
<keyword evidence="6" id="KW-0539">Nucleus</keyword>
<dbReference type="InterPro" id="IPR013087">
    <property type="entry name" value="Znf_C2H2_type"/>
</dbReference>
<feature type="domain" description="C2H2-type" evidence="8">
    <location>
        <begin position="234"/>
        <end position="262"/>
    </location>
</feature>
<dbReference type="PROSITE" id="PS00028">
    <property type="entry name" value="ZINC_FINGER_C2H2_1"/>
    <property type="match status" value="5"/>
</dbReference>
<evidence type="ECO:0000256" key="6">
    <source>
        <dbReference type="ARBA" id="ARBA00023242"/>
    </source>
</evidence>
<dbReference type="EMBL" id="LNIX01000059">
    <property type="protein sequence ID" value="OXA37336.1"/>
    <property type="molecule type" value="Genomic_DNA"/>
</dbReference>
<reference evidence="9 10" key="1">
    <citation type="submission" date="2015-12" db="EMBL/GenBank/DDBJ databases">
        <title>The genome of Folsomia candida.</title>
        <authorList>
            <person name="Faddeeva A."/>
            <person name="Derks M.F."/>
            <person name="Anvar Y."/>
            <person name="Smit S."/>
            <person name="Van Straalen N."/>
            <person name="Roelofs D."/>
        </authorList>
    </citation>
    <scope>NUCLEOTIDE SEQUENCE [LARGE SCALE GENOMIC DNA]</scope>
    <source>
        <strain evidence="9 10">VU population</strain>
        <tissue evidence="9">Whole body</tissue>
    </source>
</reference>
<dbReference type="Gene3D" id="3.30.160.60">
    <property type="entry name" value="Classic Zinc Finger"/>
    <property type="match status" value="2"/>
</dbReference>
<feature type="domain" description="C2H2-type" evidence="8">
    <location>
        <begin position="115"/>
        <end position="144"/>
    </location>
</feature>
<dbReference type="Proteomes" id="UP000198287">
    <property type="component" value="Unassembled WGS sequence"/>
</dbReference>